<accession>A0AAV4V3S9</accession>
<evidence type="ECO:0000313" key="2">
    <source>
        <dbReference type="Proteomes" id="UP001054837"/>
    </source>
</evidence>
<dbReference type="EMBL" id="BPLQ01012356">
    <property type="protein sequence ID" value="GIY64897.1"/>
    <property type="molecule type" value="Genomic_DNA"/>
</dbReference>
<name>A0AAV4V3S9_9ARAC</name>
<keyword evidence="2" id="KW-1185">Reference proteome</keyword>
<protein>
    <recommendedName>
        <fullName evidence="3">Recombination activating protein 1</fullName>
    </recommendedName>
</protein>
<evidence type="ECO:0000313" key="1">
    <source>
        <dbReference type="EMBL" id="GIY64897.1"/>
    </source>
</evidence>
<sequence length="115" mass="13636">MEAQESRKDDGYRGFRKRLRESHSLQVSFECSKCGRRDNNYLWAAIHYGKCVPRSEPPSLEDRHLCPECLITRRHDRIGNLLARKCAELGWRVRKEYRCRLDDSRDTSSRLNPAR</sequence>
<proteinExistence type="predicted"/>
<gene>
    <name evidence="1" type="ORF">CDAR_29111</name>
</gene>
<dbReference type="Proteomes" id="UP001054837">
    <property type="component" value="Unassembled WGS sequence"/>
</dbReference>
<evidence type="ECO:0008006" key="3">
    <source>
        <dbReference type="Google" id="ProtNLM"/>
    </source>
</evidence>
<organism evidence="1 2">
    <name type="scientific">Caerostris darwini</name>
    <dbReference type="NCBI Taxonomy" id="1538125"/>
    <lineage>
        <taxon>Eukaryota</taxon>
        <taxon>Metazoa</taxon>
        <taxon>Ecdysozoa</taxon>
        <taxon>Arthropoda</taxon>
        <taxon>Chelicerata</taxon>
        <taxon>Arachnida</taxon>
        <taxon>Araneae</taxon>
        <taxon>Araneomorphae</taxon>
        <taxon>Entelegynae</taxon>
        <taxon>Araneoidea</taxon>
        <taxon>Araneidae</taxon>
        <taxon>Caerostris</taxon>
    </lineage>
</organism>
<dbReference type="AlphaFoldDB" id="A0AAV4V3S9"/>
<reference evidence="1 2" key="1">
    <citation type="submission" date="2021-06" db="EMBL/GenBank/DDBJ databases">
        <title>Caerostris darwini draft genome.</title>
        <authorList>
            <person name="Kono N."/>
            <person name="Arakawa K."/>
        </authorList>
    </citation>
    <scope>NUCLEOTIDE SEQUENCE [LARGE SCALE GENOMIC DNA]</scope>
</reference>
<comment type="caution">
    <text evidence="1">The sequence shown here is derived from an EMBL/GenBank/DDBJ whole genome shotgun (WGS) entry which is preliminary data.</text>
</comment>